<organism evidence="3 4">
    <name type="scientific">Plutella xylostella</name>
    <name type="common">Diamondback moth</name>
    <name type="synonym">Plutella maculipennis</name>
    <dbReference type="NCBI Taxonomy" id="51655"/>
    <lineage>
        <taxon>Eukaryota</taxon>
        <taxon>Metazoa</taxon>
        <taxon>Ecdysozoa</taxon>
        <taxon>Arthropoda</taxon>
        <taxon>Hexapoda</taxon>
        <taxon>Insecta</taxon>
        <taxon>Pterygota</taxon>
        <taxon>Neoptera</taxon>
        <taxon>Endopterygota</taxon>
        <taxon>Lepidoptera</taxon>
        <taxon>Glossata</taxon>
        <taxon>Ditrysia</taxon>
        <taxon>Yponomeutoidea</taxon>
        <taxon>Plutellidae</taxon>
        <taxon>Plutella</taxon>
    </lineage>
</organism>
<keyword evidence="2" id="KW-1133">Transmembrane helix</keyword>
<feature type="transmembrane region" description="Helical" evidence="2">
    <location>
        <begin position="28"/>
        <end position="51"/>
    </location>
</feature>
<dbReference type="EMBL" id="JAHIBW010000021">
    <property type="protein sequence ID" value="KAG7300035.1"/>
    <property type="molecule type" value="Genomic_DNA"/>
</dbReference>
<proteinExistence type="predicted"/>
<name>A0ABQ7Q4H6_PLUXY</name>
<evidence type="ECO:0000256" key="2">
    <source>
        <dbReference type="SAM" id="Phobius"/>
    </source>
</evidence>
<evidence type="ECO:0000313" key="4">
    <source>
        <dbReference type="Proteomes" id="UP000823941"/>
    </source>
</evidence>
<feature type="region of interest" description="Disordered" evidence="1">
    <location>
        <begin position="60"/>
        <end position="89"/>
    </location>
</feature>
<protein>
    <submittedName>
        <fullName evidence="3">Uncharacterized protein</fullName>
    </submittedName>
</protein>
<evidence type="ECO:0000256" key="1">
    <source>
        <dbReference type="SAM" id="MobiDB-lite"/>
    </source>
</evidence>
<keyword evidence="2" id="KW-0472">Membrane</keyword>
<keyword evidence="4" id="KW-1185">Reference proteome</keyword>
<dbReference type="Proteomes" id="UP000823941">
    <property type="component" value="Chromosome 21"/>
</dbReference>
<comment type="caution">
    <text evidence="3">The sequence shown here is derived from an EMBL/GenBank/DDBJ whole genome shotgun (WGS) entry which is preliminary data.</text>
</comment>
<sequence>MEDSWNEIQTKINFIKEQSSKPLSIHDIHHYALVYIILVITIVVGSLTIYWRMKRGGPELAASQQVPGGQGAPAAGREGEPAPTSDSVSEVVVSRVQCVSELPKKVNVCV</sequence>
<reference evidence="3 4" key="1">
    <citation type="submission" date="2021-06" db="EMBL/GenBank/DDBJ databases">
        <title>A haploid diamondback moth (Plutella xylostella L.) genome assembly resolves 31 chromosomes and identifies a diamide resistance mutation.</title>
        <authorList>
            <person name="Ward C.M."/>
            <person name="Perry K.D."/>
            <person name="Baker G."/>
            <person name="Powis K."/>
            <person name="Heckel D.G."/>
            <person name="Baxter S.W."/>
        </authorList>
    </citation>
    <scope>NUCLEOTIDE SEQUENCE [LARGE SCALE GENOMIC DNA]</scope>
    <source>
        <strain evidence="3 4">LV</strain>
        <tissue evidence="3">Single pupa</tissue>
    </source>
</reference>
<evidence type="ECO:0000313" key="3">
    <source>
        <dbReference type="EMBL" id="KAG7300035.1"/>
    </source>
</evidence>
<feature type="compositionally biased region" description="Low complexity" evidence="1">
    <location>
        <begin position="61"/>
        <end position="89"/>
    </location>
</feature>
<gene>
    <name evidence="3" type="ORF">JYU34_015557</name>
</gene>
<accession>A0ABQ7Q4H6</accession>
<keyword evidence="2" id="KW-0812">Transmembrane</keyword>